<accession>A0A2P5FA12</accession>
<evidence type="ECO:0008006" key="4">
    <source>
        <dbReference type="Google" id="ProtNLM"/>
    </source>
</evidence>
<keyword evidence="1" id="KW-1133">Transmembrane helix</keyword>
<evidence type="ECO:0000256" key="1">
    <source>
        <dbReference type="SAM" id="Phobius"/>
    </source>
</evidence>
<proteinExistence type="predicted"/>
<name>A0A2P5FA12_TREOI</name>
<gene>
    <name evidence="2" type="ORF">TorRG33x02_096480</name>
</gene>
<dbReference type="Proteomes" id="UP000237000">
    <property type="component" value="Unassembled WGS sequence"/>
</dbReference>
<feature type="transmembrane region" description="Helical" evidence="1">
    <location>
        <begin position="151"/>
        <end position="174"/>
    </location>
</feature>
<feature type="transmembrane region" description="Helical" evidence="1">
    <location>
        <begin position="124"/>
        <end position="144"/>
    </location>
</feature>
<evidence type="ECO:0000313" key="2">
    <source>
        <dbReference type="EMBL" id="PON94613.1"/>
    </source>
</evidence>
<comment type="caution">
    <text evidence="2">The sequence shown here is derived from an EMBL/GenBank/DDBJ whole genome shotgun (WGS) entry which is preliminary data.</text>
</comment>
<keyword evidence="1" id="KW-0812">Transmembrane</keyword>
<organism evidence="2 3">
    <name type="scientific">Trema orientale</name>
    <name type="common">Charcoal tree</name>
    <name type="synonym">Celtis orientalis</name>
    <dbReference type="NCBI Taxonomy" id="63057"/>
    <lineage>
        <taxon>Eukaryota</taxon>
        <taxon>Viridiplantae</taxon>
        <taxon>Streptophyta</taxon>
        <taxon>Embryophyta</taxon>
        <taxon>Tracheophyta</taxon>
        <taxon>Spermatophyta</taxon>
        <taxon>Magnoliopsida</taxon>
        <taxon>eudicotyledons</taxon>
        <taxon>Gunneridae</taxon>
        <taxon>Pentapetalae</taxon>
        <taxon>rosids</taxon>
        <taxon>fabids</taxon>
        <taxon>Rosales</taxon>
        <taxon>Cannabaceae</taxon>
        <taxon>Trema</taxon>
    </lineage>
</organism>
<keyword evidence="3" id="KW-1185">Reference proteome</keyword>
<keyword evidence="1" id="KW-0472">Membrane</keyword>
<protein>
    <recommendedName>
        <fullName evidence="4">Transmembrane protein</fullName>
    </recommendedName>
</protein>
<sequence length="202" mass="22643">MGWIGGVLGLAEVVGEADSRDGGLDDVVEEGVVGRPAGLDDGAGDGDFRDRKGEMVEVVEEDLWDLEVVVELVRNMVLERERERGREEERESAALVVWTWCVPLSLSLSLSLSGLVLAPSKTSLLLFTIDSLNFVCACSFFNGCQMSQMPLLYYSLFLSFLFSFPFFFLFFSFLQPFFYINAKRCNNKFMSQISSYITKSSN</sequence>
<evidence type="ECO:0000313" key="3">
    <source>
        <dbReference type="Proteomes" id="UP000237000"/>
    </source>
</evidence>
<feature type="transmembrane region" description="Helical" evidence="1">
    <location>
        <begin position="92"/>
        <end position="118"/>
    </location>
</feature>
<dbReference type="InParanoid" id="A0A2P5FA12"/>
<dbReference type="EMBL" id="JXTC01000050">
    <property type="protein sequence ID" value="PON94613.1"/>
    <property type="molecule type" value="Genomic_DNA"/>
</dbReference>
<dbReference type="AlphaFoldDB" id="A0A2P5FA12"/>
<reference evidence="3" key="1">
    <citation type="submission" date="2016-06" db="EMBL/GenBank/DDBJ databases">
        <title>Parallel loss of symbiosis genes in relatives of nitrogen-fixing non-legume Parasponia.</title>
        <authorList>
            <person name="Van Velzen R."/>
            <person name="Holmer R."/>
            <person name="Bu F."/>
            <person name="Rutten L."/>
            <person name="Van Zeijl A."/>
            <person name="Liu W."/>
            <person name="Santuari L."/>
            <person name="Cao Q."/>
            <person name="Sharma T."/>
            <person name="Shen D."/>
            <person name="Roswanjaya Y."/>
            <person name="Wardhani T."/>
            <person name="Kalhor M.S."/>
            <person name="Jansen J."/>
            <person name="Van den Hoogen J."/>
            <person name="Gungor B."/>
            <person name="Hartog M."/>
            <person name="Hontelez J."/>
            <person name="Verver J."/>
            <person name="Yang W.-C."/>
            <person name="Schijlen E."/>
            <person name="Repin R."/>
            <person name="Schilthuizen M."/>
            <person name="Schranz E."/>
            <person name="Heidstra R."/>
            <person name="Miyata K."/>
            <person name="Fedorova E."/>
            <person name="Kohlen W."/>
            <person name="Bisseling T."/>
            <person name="Smit S."/>
            <person name="Geurts R."/>
        </authorList>
    </citation>
    <scope>NUCLEOTIDE SEQUENCE [LARGE SCALE GENOMIC DNA]</scope>
    <source>
        <strain evidence="3">cv. RG33-2</strain>
    </source>
</reference>